<sequence length="303" mass="32538">MGHRPLRSVPLQPADEFTFTVEDGTRLALEADGPIDARVSVVFVHGFTLNLTSFRNQRATLQAASGDVRRIFVDQRGFGGSERGPRGKASIDQLALDLAEIVEAAPGRVVLVGHSMGAMVILALAGLRPDLFGGRVRGTVLIAGAASGAEIDLHGLEGIARRIAGPLFRTLHRGRPLVRLAGRLPYAAAAWIFHDLRSSRENRRAFADMVVANRLDVLGDYVEAMFAYDARPSVGELGRTATVVVAGKSDLVTPVAANRRIVQAVRDARLVVVPHAGHMVPFENARAVDEAIADVVEKVLAQR</sequence>
<dbReference type="InterPro" id="IPR029058">
    <property type="entry name" value="AB_hydrolase_fold"/>
</dbReference>
<evidence type="ECO:0000259" key="2">
    <source>
        <dbReference type="Pfam" id="PF12697"/>
    </source>
</evidence>
<dbReference type="SUPFAM" id="SSF53474">
    <property type="entry name" value="alpha/beta-Hydrolases"/>
    <property type="match status" value="1"/>
</dbReference>
<organism evidence="3 4">
    <name type="scientific">Nocardioides phosphati</name>
    <dbReference type="NCBI Taxonomy" id="1867775"/>
    <lineage>
        <taxon>Bacteria</taxon>
        <taxon>Bacillati</taxon>
        <taxon>Actinomycetota</taxon>
        <taxon>Actinomycetes</taxon>
        <taxon>Propionibacteriales</taxon>
        <taxon>Nocardioidaceae</taxon>
        <taxon>Nocardioides</taxon>
    </lineage>
</organism>
<gene>
    <name evidence="3" type="ORF">GCM10011584_20320</name>
</gene>
<keyword evidence="4" id="KW-1185">Reference proteome</keyword>
<dbReference type="PANTHER" id="PTHR43798:SF31">
    <property type="entry name" value="AB HYDROLASE SUPERFAMILY PROTEIN YCLE"/>
    <property type="match status" value="1"/>
</dbReference>
<keyword evidence="1 3" id="KW-0378">Hydrolase</keyword>
<dbReference type="InterPro" id="IPR000073">
    <property type="entry name" value="AB_hydrolase_1"/>
</dbReference>
<reference evidence="4" key="1">
    <citation type="journal article" date="2019" name="Int. J. Syst. Evol. Microbiol.">
        <title>The Global Catalogue of Microorganisms (GCM) 10K type strain sequencing project: providing services to taxonomists for standard genome sequencing and annotation.</title>
        <authorList>
            <consortium name="The Broad Institute Genomics Platform"/>
            <consortium name="The Broad Institute Genome Sequencing Center for Infectious Disease"/>
            <person name="Wu L."/>
            <person name="Ma J."/>
        </authorList>
    </citation>
    <scope>NUCLEOTIDE SEQUENCE [LARGE SCALE GENOMIC DNA]</scope>
    <source>
        <strain evidence="4">CGMCC 4.7371</strain>
    </source>
</reference>
<proteinExistence type="predicted"/>
<comment type="caution">
    <text evidence="3">The sequence shown here is derived from an EMBL/GenBank/DDBJ whole genome shotgun (WGS) entry which is preliminary data.</text>
</comment>
<accession>A0ABQ2NBE3</accession>
<evidence type="ECO:0000313" key="4">
    <source>
        <dbReference type="Proteomes" id="UP000655410"/>
    </source>
</evidence>
<dbReference type="PRINTS" id="PR00111">
    <property type="entry name" value="ABHYDROLASE"/>
</dbReference>
<dbReference type="Proteomes" id="UP000655410">
    <property type="component" value="Unassembled WGS sequence"/>
</dbReference>
<dbReference type="RefSeq" id="WP_188783900.1">
    <property type="nucleotide sequence ID" value="NZ_BMNI01000004.1"/>
</dbReference>
<name>A0ABQ2NBE3_9ACTN</name>
<dbReference type="EMBL" id="BMNI01000004">
    <property type="protein sequence ID" value="GGO89857.1"/>
    <property type="molecule type" value="Genomic_DNA"/>
</dbReference>
<dbReference type="Gene3D" id="3.40.50.1820">
    <property type="entry name" value="alpha/beta hydrolase"/>
    <property type="match status" value="1"/>
</dbReference>
<feature type="domain" description="AB hydrolase-1" evidence="2">
    <location>
        <begin position="41"/>
        <end position="289"/>
    </location>
</feature>
<evidence type="ECO:0000256" key="1">
    <source>
        <dbReference type="ARBA" id="ARBA00022801"/>
    </source>
</evidence>
<protein>
    <submittedName>
        <fullName evidence="3">Alpha/beta hydrolase</fullName>
    </submittedName>
</protein>
<dbReference type="InterPro" id="IPR050266">
    <property type="entry name" value="AB_hydrolase_sf"/>
</dbReference>
<evidence type="ECO:0000313" key="3">
    <source>
        <dbReference type="EMBL" id="GGO89857.1"/>
    </source>
</evidence>
<dbReference type="GO" id="GO:0016787">
    <property type="term" value="F:hydrolase activity"/>
    <property type="evidence" value="ECO:0007669"/>
    <property type="project" value="UniProtKB-KW"/>
</dbReference>
<dbReference type="Pfam" id="PF12697">
    <property type="entry name" value="Abhydrolase_6"/>
    <property type="match status" value="1"/>
</dbReference>
<dbReference type="PANTHER" id="PTHR43798">
    <property type="entry name" value="MONOACYLGLYCEROL LIPASE"/>
    <property type="match status" value="1"/>
</dbReference>